<dbReference type="InterPro" id="IPR008274">
    <property type="entry name" value="AldOxase/xan_DH_MoCoBD1"/>
</dbReference>
<dbReference type="RefSeq" id="WP_093423721.1">
    <property type="nucleotide sequence ID" value="NZ_FOXA01000013.1"/>
</dbReference>
<dbReference type="PANTHER" id="PTHR11908:SF123">
    <property type="entry name" value="ALDEHYDE OXIDOREDUCTASE MOLYBDENUM-BINDING SUBUNIT PAOC"/>
    <property type="match status" value="1"/>
</dbReference>
<dbReference type="Gene3D" id="3.30.365.10">
    <property type="entry name" value="Aldehyde oxidase/xanthine dehydrogenase, molybdopterin binding domain"/>
    <property type="match status" value="4"/>
</dbReference>
<dbReference type="STRING" id="441119.SAMN04488047_11347"/>
<keyword evidence="3" id="KW-1185">Reference proteome</keyword>
<evidence type="ECO:0000313" key="2">
    <source>
        <dbReference type="EMBL" id="SFP80736.1"/>
    </source>
</evidence>
<gene>
    <name evidence="2" type="ORF">SAMN04488047_11347</name>
</gene>
<dbReference type="GO" id="GO:0005506">
    <property type="term" value="F:iron ion binding"/>
    <property type="evidence" value="ECO:0007669"/>
    <property type="project" value="InterPro"/>
</dbReference>
<proteinExistence type="predicted"/>
<dbReference type="Proteomes" id="UP000199356">
    <property type="component" value="Unassembled WGS sequence"/>
</dbReference>
<evidence type="ECO:0000259" key="1">
    <source>
        <dbReference type="SMART" id="SM01008"/>
    </source>
</evidence>
<dbReference type="InterPro" id="IPR037165">
    <property type="entry name" value="AldOxase/xan_DH_Mopterin-bd_sf"/>
</dbReference>
<evidence type="ECO:0000313" key="3">
    <source>
        <dbReference type="Proteomes" id="UP000199356"/>
    </source>
</evidence>
<dbReference type="AlphaFoldDB" id="A0A1I5TE80"/>
<dbReference type="Pfam" id="PF01315">
    <property type="entry name" value="Ald_Xan_dh_C"/>
    <property type="match status" value="1"/>
</dbReference>
<dbReference type="EMBL" id="FOXA01000013">
    <property type="protein sequence ID" value="SFP80736.1"/>
    <property type="molecule type" value="Genomic_DNA"/>
</dbReference>
<dbReference type="Pfam" id="PF20256">
    <property type="entry name" value="MoCoBD_2"/>
    <property type="match status" value="1"/>
</dbReference>
<organism evidence="2 3">
    <name type="scientific">Tranquillimonas alkanivorans</name>
    <dbReference type="NCBI Taxonomy" id="441119"/>
    <lineage>
        <taxon>Bacteria</taxon>
        <taxon>Pseudomonadati</taxon>
        <taxon>Pseudomonadota</taxon>
        <taxon>Alphaproteobacteria</taxon>
        <taxon>Rhodobacterales</taxon>
        <taxon>Roseobacteraceae</taxon>
        <taxon>Tranquillimonas</taxon>
    </lineage>
</organism>
<name>A0A1I5TE80_9RHOB</name>
<dbReference type="PANTHER" id="PTHR11908">
    <property type="entry name" value="XANTHINE DEHYDROGENASE"/>
    <property type="match status" value="1"/>
</dbReference>
<dbReference type="GO" id="GO:0016491">
    <property type="term" value="F:oxidoreductase activity"/>
    <property type="evidence" value="ECO:0007669"/>
    <property type="project" value="InterPro"/>
</dbReference>
<dbReference type="SMART" id="SM01008">
    <property type="entry name" value="Ald_Xan_dh_C"/>
    <property type="match status" value="1"/>
</dbReference>
<dbReference type="SUPFAM" id="SSF54665">
    <property type="entry name" value="CO dehydrogenase molybdoprotein N-domain-like"/>
    <property type="match status" value="1"/>
</dbReference>
<dbReference type="InterPro" id="IPR016208">
    <property type="entry name" value="Ald_Oxase/xanthine_DH-like"/>
</dbReference>
<dbReference type="Gene3D" id="3.90.1170.50">
    <property type="entry name" value="Aldehyde oxidase/xanthine dehydrogenase, a/b hammerhead"/>
    <property type="match status" value="1"/>
</dbReference>
<dbReference type="OrthoDB" id="8428274at2"/>
<dbReference type="SUPFAM" id="SSF56003">
    <property type="entry name" value="Molybdenum cofactor-binding domain"/>
    <property type="match status" value="1"/>
</dbReference>
<protein>
    <submittedName>
        <fullName evidence="2">Xanthine dehydrogenase YagR molybdenum-binding subunit</fullName>
    </submittedName>
</protein>
<feature type="domain" description="Aldehyde oxidase/xanthine dehydrogenase a/b hammerhead" evidence="1">
    <location>
        <begin position="37"/>
        <end position="142"/>
    </location>
</feature>
<dbReference type="InterPro" id="IPR000674">
    <property type="entry name" value="Ald_Oxase/Xan_DH_a/b"/>
</dbReference>
<dbReference type="InterPro" id="IPR046867">
    <property type="entry name" value="AldOxase/xan_DH_MoCoBD2"/>
</dbReference>
<dbReference type="InterPro" id="IPR036856">
    <property type="entry name" value="Ald_Oxase/Xan_DH_a/b_sf"/>
</dbReference>
<reference evidence="2 3" key="1">
    <citation type="submission" date="2016-10" db="EMBL/GenBank/DDBJ databases">
        <authorList>
            <person name="de Groot N.N."/>
        </authorList>
    </citation>
    <scope>NUCLEOTIDE SEQUENCE [LARGE SCALE GENOMIC DNA]</scope>
    <source>
        <strain evidence="2 3">DSM 19547</strain>
    </source>
</reference>
<dbReference type="Pfam" id="PF02738">
    <property type="entry name" value="MoCoBD_1"/>
    <property type="match status" value="1"/>
</dbReference>
<accession>A0A1I5TE80</accession>
<sequence>MTTYLKMDAPQPRHLDETAQGVLGAPQDRPEGPLKVSGRAVYAAEHELDNMADGFLVRATISKGRVVRIDEASVKAMPGVLAVISDERFLRNPAQGGAGAAPVQGAAEVAYFGQPIAVVVAETFEQARHAARSLKVEYAVEEADVDPETASKVDTPDRRQLDQGDIAAAMGDAPHAVDVTYTTPVQSSAPMEPHASIAEWDGDRLILRGSYQMLKFNRAELADSLGISAQNVRILSPYVGGGFGSKLGIAPEAVAASIAAQELGRPVRVVMARQQVFEGTMRRSETRQRIRLAADTEGRLTALGQEDRVSNLVGESFSEPTAQATHFLYGGENRRFKQEVARVNRTCAGSVRAPGEAVGMLALECAMDELAEAAGLDPIELRKRNIPDLHPESGIQYSARSLAACLDEGARRFGWSERSPEPGQRREGEWLIGLGMATAARANVLSEAQARVTLHPDGTALVETDMTDIGTGTYAVLRQLVAEMLGLPSEKVEARLGDTDLPPGPGSGGSWGASSSGSAAFLACRGIRQMLATKLGCTADELRLQDGTATGGNLRAPLADLLTDGPMVEEGHLVPGTTAKEFSQASYGAHFAEVAVNATTGETRVRRMLGVFAAGRILNEKTARSQCQGGMVWGIGAALTEEIAHDPRDGHIVNRDLAEYHVPVNLDVPQIEVAFLDERDDAACPIQSKGIGELGISGAGAAVVNAIYNACGVRVREYPATLDKVLAGLPAL</sequence>